<comment type="caution">
    <text evidence="8">The sequence shown here is derived from an EMBL/GenBank/DDBJ whole genome shotgun (WGS) entry which is preliminary data.</text>
</comment>
<dbReference type="InterPro" id="IPR023210">
    <property type="entry name" value="NADP_OxRdtase_dom"/>
</dbReference>
<dbReference type="Proteomes" id="UP000606499">
    <property type="component" value="Unassembled WGS sequence"/>
</dbReference>
<name>A0A923LX99_9FIRM</name>
<dbReference type="InterPro" id="IPR018170">
    <property type="entry name" value="Aldo/ket_reductase_CS"/>
</dbReference>
<dbReference type="GO" id="GO:0016616">
    <property type="term" value="F:oxidoreductase activity, acting on the CH-OH group of donors, NAD or NADP as acceptor"/>
    <property type="evidence" value="ECO:0007669"/>
    <property type="project" value="UniProtKB-ARBA"/>
</dbReference>
<sequence length="282" mass="31199">MNHIQDRIPLANGTAIPCVGFGTWKTPASQAAASVAAALAAGYRHIDTATAYHNEQAVGEAVAASGIPRGALFLTTKLWNPDQGYRSTLAACDRSLCALGTDYVDLYLIHWPHDPKYFDNWQEVNLETWRAFEALYQAGKVRAIGLSNFRPRHIENILRSCTVKPMVDQIEFHPGMAQQETVSFCRTHGMAVEGWSPLGSGRIFQVPEIQAMSEKYGRSVAQLCLRWALQHDVIPLPKSVTPARIAENARLFDFSLDEADMRTLDALTGCGWSGLDPDHLVY</sequence>
<dbReference type="CDD" id="cd19071">
    <property type="entry name" value="AKR_AKR1-5-like"/>
    <property type="match status" value="1"/>
</dbReference>
<keyword evidence="3" id="KW-0560">Oxidoreductase</keyword>
<evidence type="ECO:0000259" key="7">
    <source>
        <dbReference type="Pfam" id="PF00248"/>
    </source>
</evidence>
<reference evidence="8" key="1">
    <citation type="submission" date="2020-08" db="EMBL/GenBank/DDBJ databases">
        <title>Genome public.</title>
        <authorList>
            <person name="Liu C."/>
            <person name="Sun Q."/>
        </authorList>
    </citation>
    <scope>NUCLEOTIDE SEQUENCE</scope>
    <source>
        <strain evidence="8">NSJ-28</strain>
    </source>
</reference>
<feature type="site" description="Lowers pKa of active site Tyr" evidence="6">
    <location>
        <position position="77"/>
    </location>
</feature>
<dbReference type="PROSITE" id="PS00062">
    <property type="entry name" value="ALDOKETO_REDUCTASE_2"/>
    <property type="match status" value="1"/>
</dbReference>
<feature type="active site" description="Proton donor" evidence="4">
    <location>
        <position position="52"/>
    </location>
</feature>
<dbReference type="InterPro" id="IPR036812">
    <property type="entry name" value="NAD(P)_OxRdtase_dom_sf"/>
</dbReference>
<organism evidence="8 9">
    <name type="scientific">Agathobaculum faecis</name>
    <dbReference type="NCBI Taxonomy" id="2763013"/>
    <lineage>
        <taxon>Bacteria</taxon>
        <taxon>Bacillati</taxon>
        <taxon>Bacillota</taxon>
        <taxon>Clostridia</taxon>
        <taxon>Eubacteriales</taxon>
        <taxon>Butyricicoccaceae</taxon>
        <taxon>Agathobaculum</taxon>
    </lineage>
</organism>
<dbReference type="Gene3D" id="3.20.20.100">
    <property type="entry name" value="NADP-dependent oxidoreductase domain"/>
    <property type="match status" value="1"/>
</dbReference>
<proteinExistence type="inferred from homology"/>
<evidence type="ECO:0000256" key="4">
    <source>
        <dbReference type="PIRSR" id="PIRSR000097-1"/>
    </source>
</evidence>
<evidence type="ECO:0000256" key="3">
    <source>
        <dbReference type="ARBA" id="ARBA00023002"/>
    </source>
</evidence>
<gene>
    <name evidence="8" type="ORF">H8S45_09055</name>
</gene>
<comment type="similarity">
    <text evidence="1">Belongs to the aldo/keto reductase family.</text>
</comment>
<dbReference type="PROSITE" id="PS00798">
    <property type="entry name" value="ALDOKETO_REDUCTASE_1"/>
    <property type="match status" value="1"/>
</dbReference>
<dbReference type="PANTHER" id="PTHR43827:SF3">
    <property type="entry name" value="NADP-DEPENDENT OXIDOREDUCTASE DOMAIN-CONTAINING PROTEIN"/>
    <property type="match status" value="1"/>
</dbReference>
<evidence type="ECO:0000313" key="8">
    <source>
        <dbReference type="EMBL" id="MBC5725602.1"/>
    </source>
</evidence>
<dbReference type="AlphaFoldDB" id="A0A923LX99"/>
<evidence type="ECO:0000256" key="2">
    <source>
        <dbReference type="ARBA" id="ARBA00022857"/>
    </source>
</evidence>
<feature type="domain" description="NADP-dependent oxidoreductase" evidence="7">
    <location>
        <begin position="20"/>
        <end position="267"/>
    </location>
</feature>
<feature type="binding site" evidence="5">
    <location>
        <position position="110"/>
    </location>
    <ligand>
        <name>substrate</name>
    </ligand>
</feature>
<dbReference type="Pfam" id="PF00248">
    <property type="entry name" value="Aldo_ket_red"/>
    <property type="match status" value="1"/>
</dbReference>
<dbReference type="EMBL" id="JACOPL010000007">
    <property type="protein sequence ID" value="MBC5725602.1"/>
    <property type="molecule type" value="Genomic_DNA"/>
</dbReference>
<dbReference type="RefSeq" id="WP_107631018.1">
    <property type="nucleotide sequence ID" value="NZ_JACOPL010000007.1"/>
</dbReference>
<dbReference type="InterPro" id="IPR020471">
    <property type="entry name" value="AKR"/>
</dbReference>
<evidence type="ECO:0000256" key="5">
    <source>
        <dbReference type="PIRSR" id="PIRSR000097-2"/>
    </source>
</evidence>
<protein>
    <submittedName>
        <fullName evidence="8">Aldo/keto reductase</fullName>
    </submittedName>
</protein>
<evidence type="ECO:0000256" key="1">
    <source>
        <dbReference type="ARBA" id="ARBA00007905"/>
    </source>
</evidence>
<keyword evidence="2" id="KW-0521">NADP</keyword>
<evidence type="ECO:0000256" key="6">
    <source>
        <dbReference type="PIRSR" id="PIRSR000097-3"/>
    </source>
</evidence>
<keyword evidence="9" id="KW-1185">Reference proteome</keyword>
<evidence type="ECO:0000313" key="9">
    <source>
        <dbReference type="Proteomes" id="UP000606499"/>
    </source>
</evidence>
<accession>A0A923LX99</accession>
<dbReference type="SUPFAM" id="SSF51430">
    <property type="entry name" value="NAD(P)-linked oxidoreductase"/>
    <property type="match status" value="1"/>
</dbReference>
<dbReference type="PIRSF" id="PIRSF000097">
    <property type="entry name" value="AKR"/>
    <property type="match status" value="1"/>
</dbReference>
<dbReference type="PRINTS" id="PR00069">
    <property type="entry name" value="ALDKETRDTASE"/>
</dbReference>
<dbReference type="FunFam" id="3.20.20.100:FF:000015">
    <property type="entry name" value="Oxidoreductase, aldo/keto reductase family"/>
    <property type="match status" value="1"/>
</dbReference>
<dbReference type="PANTHER" id="PTHR43827">
    <property type="entry name" value="2,5-DIKETO-D-GLUCONIC ACID REDUCTASE"/>
    <property type="match status" value="1"/>
</dbReference>